<keyword evidence="2" id="KW-1185">Reference proteome</keyword>
<accession>A0A4R5M9I4</accession>
<proteinExistence type="predicted"/>
<evidence type="ECO:0000313" key="2">
    <source>
        <dbReference type="Proteomes" id="UP000295722"/>
    </source>
</evidence>
<comment type="caution">
    <text evidence="1">The sequence shown here is derived from an EMBL/GenBank/DDBJ whole genome shotgun (WGS) entry which is preliminary data.</text>
</comment>
<dbReference type="RefSeq" id="WP_133195632.1">
    <property type="nucleotide sequence ID" value="NZ_JBHUCW010000009.1"/>
</dbReference>
<gene>
    <name evidence="1" type="ORF">EYW47_15130</name>
</gene>
<name>A0A4R5M9I4_9BURK</name>
<dbReference type="EMBL" id="SMRP01000006">
    <property type="protein sequence ID" value="TDG23262.1"/>
    <property type="molecule type" value="Genomic_DNA"/>
</dbReference>
<organism evidence="1 2">
    <name type="scientific">Paraburkholderia silviterrae</name>
    <dbReference type="NCBI Taxonomy" id="2528715"/>
    <lineage>
        <taxon>Bacteria</taxon>
        <taxon>Pseudomonadati</taxon>
        <taxon>Pseudomonadota</taxon>
        <taxon>Betaproteobacteria</taxon>
        <taxon>Burkholderiales</taxon>
        <taxon>Burkholderiaceae</taxon>
        <taxon>Paraburkholderia</taxon>
    </lineage>
</organism>
<reference evidence="1 2" key="1">
    <citation type="submission" date="2019-03" db="EMBL/GenBank/DDBJ databases">
        <title>Paraburkholderia sp. 4M-K11, isolated from subtropical forest soil.</title>
        <authorList>
            <person name="Gao Z.-H."/>
            <person name="Qiu L.-H."/>
        </authorList>
    </citation>
    <scope>NUCLEOTIDE SEQUENCE [LARGE SCALE GENOMIC DNA]</scope>
    <source>
        <strain evidence="1 2">4M-K11</strain>
    </source>
</reference>
<dbReference type="OrthoDB" id="9112083at2"/>
<evidence type="ECO:0000313" key="1">
    <source>
        <dbReference type="EMBL" id="TDG23262.1"/>
    </source>
</evidence>
<dbReference type="Proteomes" id="UP000295722">
    <property type="component" value="Unassembled WGS sequence"/>
</dbReference>
<sequence>MNARTRFREAFLQDSRRYLFAKEPTTEQLHAFVQSFADMVSSDRGEPVTVLIGKVPISRASGSL</sequence>
<protein>
    <submittedName>
        <fullName evidence="1">Uncharacterized protein</fullName>
    </submittedName>
</protein>
<dbReference type="AlphaFoldDB" id="A0A4R5M9I4"/>